<evidence type="ECO:0000313" key="8">
    <source>
        <dbReference type="EMBL" id="KAG6381060.1"/>
    </source>
</evidence>
<keyword evidence="9" id="KW-1185">Reference proteome</keyword>
<evidence type="ECO:0000256" key="3">
    <source>
        <dbReference type="ARBA" id="ARBA00022692"/>
    </source>
</evidence>
<comment type="similarity">
    <text evidence="2 6">Belongs to the peroxisomal membrane protein PXMP2/4 family.</text>
</comment>
<evidence type="ECO:0000256" key="2">
    <source>
        <dbReference type="ARBA" id="ARBA00006824"/>
    </source>
</evidence>
<dbReference type="Proteomes" id="UP000683000">
    <property type="component" value="Unassembled WGS sequence"/>
</dbReference>
<feature type="transmembrane region" description="Helical" evidence="6">
    <location>
        <begin position="118"/>
        <end position="140"/>
    </location>
</feature>
<evidence type="ECO:0000313" key="9">
    <source>
        <dbReference type="Proteomes" id="UP000683000"/>
    </source>
</evidence>
<dbReference type="Pfam" id="PF04117">
    <property type="entry name" value="Mpv17_PMP22"/>
    <property type="match status" value="1"/>
</dbReference>
<comment type="subcellular location">
    <subcellularLocation>
        <location evidence="1">Membrane</location>
        <topology evidence="1">Multi-pass membrane protein</topology>
    </subcellularLocation>
</comment>
<evidence type="ECO:0000256" key="5">
    <source>
        <dbReference type="ARBA" id="ARBA00023136"/>
    </source>
</evidence>
<dbReference type="InterPro" id="IPR007248">
    <property type="entry name" value="Mpv17_PMP22"/>
</dbReference>
<evidence type="ECO:0000256" key="1">
    <source>
        <dbReference type="ARBA" id="ARBA00004141"/>
    </source>
</evidence>
<evidence type="ECO:0000256" key="7">
    <source>
        <dbReference type="SAM" id="Coils"/>
    </source>
</evidence>
<proteinExistence type="inferred from homology"/>
<dbReference type="AlphaFoldDB" id="A0A8I2YZJ4"/>
<accession>A0A8I2YZJ4</accession>
<name>A0A8I2YZJ4_9AGAM</name>
<feature type="coiled-coil region" evidence="7">
    <location>
        <begin position="198"/>
        <end position="230"/>
    </location>
</feature>
<evidence type="ECO:0000256" key="6">
    <source>
        <dbReference type="RuleBase" id="RU363053"/>
    </source>
</evidence>
<sequence length="230" mass="24916">MSAKISPNAPLHPLLAQYLVQLSTNPLRTKAITSATFSFLQEVIGSHAAGLPPSPTPKDASVLTKALARAHINAKAFKMALYGFSVSAPLGHVLVGLLQKAFAGKVGLKYRLAQLLASNLLIAPIQTTAFLASMAMINGAKSVEDVVRTVRAGFFTVIRVNWVVSPLSMVVAQQFIPVELWVPFFNIIQFALGTIFNIKVKRLRLAAAKREEEQKERERAESAAANLNDV</sequence>
<dbReference type="PANTHER" id="PTHR11266:SF93">
    <property type="entry name" value="INTEGRAL MEMBRANE PROTEIN 25D9-6"/>
    <property type="match status" value="1"/>
</dbReference>
<organism evidence="8 9">
    <name type="scientific">Boletus reticuloceps</name>
    <dbReference type="NCBI Taxonomy" id="495285"/>
    <lineage>
        <taxon>Eukaryota</taxon>
        <taxon>Fungi</taxon>
        <taxon>Dikarya</taxon>
        <taxon>Basidiomycota</taxon>
        <taxon>Agaricomycotina</taxon>
        <taxon>Agaricomycetes</taxon>
        <taxon>Agaricomycetidae</taxon>
        <taxon>Boletales</taxon>
        <taxon>Boletineae</taxon>
        <taxon>Boletaceae</taxon>
        <taxon>Boletoideae</taxon>
        <taxon>Boletus</taxon>
    </lineage>
</organism>
<keyword evidence="7" id="KW-0175">Coiled coil</keyword>
<evidence type="ECO:0000256" key="4">
    <source>
        <dbReference type="ARBA" id="ARBA00022989"/>
    </source>
</evidence>
<reference evidence="8" key="1">
    <citation type="submission" date="2021-03" db="EMBL/GenBank/DDBJ databases">
        <title>Evolutionary innovations through gain and loss of genes in the ectomycorrhizal Boletales.</title>
        <authorList>
            <person name="Wu G."/>
            <person name="Miyauchi S."/>
            <person name="Morin E."/>
            <person name="Yang Z.-L."/>
            <person name="Xu J."/>
            <person name="Martin F.M."/>
        </authorList>
    </citation>
    <scope>NUCLEOTIDE SEQUENCE</scope>
    <source>
        <strain evidence="8">BR01</strain>
    </source>
</reference>
<dbReference type="GO" id="GO:0005778">
    <property type="term" value="C:peroxisomal membrane"/>
    <property type="evidence" value="ECO:0007669"/>
    <property type="project" value="TreeGrafter"/>
</dbReference>
<feature type="transmembrane region" description="Helical" evidence="6">
    <location>
        <begin position="181"/>
        <end position="200"/>
    </location>
</feature>
<comment type="caution">
    <text evidence="8">The sequence shown here is derived from an EMBL/GenBank/DDBJ whole genome shotgun (WGS) entry which is preliminary data.</text>
</comment>
<keyword evidence="3 6" id="KW-0812">Transmembrane</keyword>
<dbReference type="PANTHER" id="PTHR11266">
    <property type="entry name" value="PEROXISOMAL MEMBRANE PROTEIN 2, PXMP2 MPV17"/>
    <property type="match status" value="1"/>
</dbReference>
<evidence type="ECO:0008006" key="10">
    <source>
        <dbReference type="Google" id="ProtNLM"/>
    </source>
</evidence>
<dbReference type="EMBL" id="JAGFBS010000002">
    <property type="protein sequence ID" value="KAG6381060.1"/>
    <property type="molecule type" value="Genomic_DNA"/>
</dbReference>
<keyword evidence="5 6" id="KW-0472">Membrane</keyword>
<gene>
    <name evidence="8" type="ORF">JVT61DRAFT_5456</name>
</gene>
<dbReference type="OrthoDB" id="860at2759"/>
<protein>
    <recommendedName>
        <fullName evidence="10">Integral membrane protein</fullName>
    </recommendedName>
</protein>
<keyword evidence="4 6" id="KW-1133">Transmembrane helix</keyword>